<feature type="transmembrane region" description="Helical" evidence="5">
    <location>
        <begin position="111"/>
        <end position="140"/>
    </location>
</feature>
<feature type="transmembrane region" description="Helical" evidence="5">
    <location>
        <begin position="201"/>
        <end position="220"/>
    </location>
</feature>
<feature type="transmembrane region" description="Helical" evidence="5">
    <location>
        <begin position="404"/>
        <end position="421"/>
    </location>
</feature>
<evidence type="ECO:0000256" key="2">
    <source>
        <dbReference type="ARBA" id="ARBA00022692"/>
    </source>
</evidence>
<dbReference type="PANTHER" id="PTHR11785:SF512">
    <property type="entry name" value="SOBREMESA, ISOFORM B"/>
    <property type="match status" value="1"/>
</dbReference>
<feature type="transmembrane region" description="Helical" evidence="5">
    <location>
        <begin position="71"/>
        <end position="90"/>
    </location>
</feature>
<name>A0A238V9G5_9BACT</name>
<dbReference type="PIRSF" id="PIRSF006060">
    <property type="entry name" value="AA_transporter"/>
    <property type="match status" value="1"/>
</dbReference>
<dbReference type="Pfam" id="PF13520">
    <property type="entry name" value="AA_permease_2"/>
    <property type="match status" value="1"/>
</dbReference>
<dbReference type="EMBL" id="FZNS01000001">
    <property type="protein sequence ID" value="SNR30858.1"/>
    <property type="molecule type" value="Genomic_DNA"/>
</dbReference>
<evidence type="ECO:0000313" key="7">
    <source>
        <dbReference type="Proteomes" id="UP000198310"/>
    </source>
</evidence>
<protein>
    <submittedName>
        <fullName evidence="6">Amino acid/polyamine/organocation transporter, APC superfamily</fullName>
    </submittedName>
</protein>
<evidence type="ECO:0000313" key="6">
    <source>
        <dbReference type="EMBL" id="SNR30858.1"/>
    </source>
</evidence>
<feature type="transmembrane region" description="Helical" evidence="5">
    <location>
        <begin position="331"/>
        <end position="349"/>
    </location>
</feature>
<proteinExistence type="predicted"/>
<dbReference type="InterPro" id="IPR050598">
    <property type="entry name" value="AminoAcid_Transporter"/>
</dbReference>
<evidence type="ECO:0000256" key="4">
    <source>
        <dbReference type="ARBA" id="ARBA00023136"/>
    </source>
</evidence>
<feature type="transmembrane region" description="Helical" evidence="5">
    <location>
        <begin position="381"/>
        <end position="398"/>
    </location>
</feature>
<dbReference type="InterPro" id="IPR002293">
    <property type="entry name" value="AA/rel_permease1"/>
</dbReference>
<feature type="transmembrane region" description="Helical" evidence="5">
    <location>
        <begin position="433"/>
        <end position="456"/>
    </location>
</feature>
<dbReference type="Proteomes" id="UP000198310">
    <property type="component" value="Unassembled WGS sequence"/>
</dbReference>
<organism evidence="6 7">
    <name type="scientific">Hymenobacter mucosus</name>
    <dbReference type="NCBI Taxonomy" id="1411120"/>
    <lineage>
        <taxon>Bacteria</taxon>
        <taxon>Pseudomonadati</taxon>
        <taxon>Bacteroidota</taxon>
        <taxon>Cytophagia</taxon>
        <taxon>Cytophagales</taxon>
        <taxon>Hymenobacteraceae</taxon>
        <taxon>Hymenobacter</taxon>
    </lineage>
</organism>
<keyword evidence="4 5" id="KW-0472">Membrane</keyword>
<dbReference type="PANTHER" id="PTHR11785">
    <property type="entry name" value="AMINO ACID TRANSPORTER"/>
    <property type="match status" value="1"/>
</dbReference>
<accession>A0A238V9G5</accession>
<feature type="transmembrane region" description="Helical" evidence="5">
    <location>
        <begin position="462"/>
        <end position="479"/>
    </location>
</feature>
<feature type="transmembrane region" description="Helical" evidence="5">
    <location>
        <begin position="27"/>
        <end position="51"/>
    </location>
</feature>
<keyword evidence="3 5" id="KW-1133">Transmembrane helix</keyword>
<evidence type="ECO:0000256" key="1">
    <source>
        <dbReference type="ARBA" id="ARBA00004141"/>
    </source>
</evidence>
<reference evidence="7" key="1">
    <citation type="submission" date="2017-06" db="EMBL/GenBank/DDBJ databases">
        <authorList>
            <person name="Varghese N."/>
            <person name="Submissions S."/>
        </authorList>
    </citation>
    <scope>NUCLEOTIDE SEQUENCE [LARGE SCALE GENOMIC DNA]</scope>
    <source>
        <strain evidence="7">DSM 28041</strain>
    </source>
</reference>
<evidence type="ECO:0000256" key="3">
    <source>
        <dbReference type="ARBA" id="ARBA00022989"/>
    </source>
</evidence>
<sequence>MLQTSIGRLSSKPVYLDKMIDPEKPPVAAPVTLVRAFGVVSGTLLVAGIVIGSGVFKKIVPLAQSGLSAEWILAAWVVAGLVTICGALNLSGMASLTEESGGVYEYLRLSFGNFASFLFGWTDFAIIGSASVAALAFIFAQSVNALLPLPNPAQEWAHLSMGGLIYPFADSGIKLLAITTTAALTWVNYRGVSESGRLSNVFTAAKIGGILLLILAGLFLASPDTSGITAAVVPIREVSLGSAFFGALLSVFWAYDGWVDLSFVTGEIKNPRRNVPRAIIGGVSIAIVLYVLINYVYLCTLPLAQLAAVGPNEIGAAVVAEALLGKWGKTGVTVLILVSVFGTLNSVLLSHTRVHFRMAQEGYFFQSAATVHPRYRTPYRALAFTFTWSSLLIISGTFERLTDLVIFATFLFYGLLAVAVVKMKRQGRIPGPVPGYPFVQLLLILFALTFTGHTLITQPTQSLLGLGLILTGLPFFVYFRRQARMQSASSVSVEA</sequence>
<dbReference type="Gene3D" id="1.20.1740.10">
    <property type="entry name" value="Amino acid/polyamine transporter I"/>
    <property type="match status" value="1"/>
</dbReference>
<dbReference type="GO" id="GO:0015179">
    <property type="term" value="F:L-amino acid transmembrane transporter activity"/>
    <property type="evidence" value="ECO:0007669"/>
    <property type="project" value="TreeGrafter"/>
</dbReference>
<keyword evidence="2 5" id="KW-0812">Transmembrane</keyword>
<evidence type="ECO:0000256" key="5">
    <source>
        <dbReference type="SAM" id="Phobius"/>
    </source>
</evidence>
<dbReference type="GO" id="GO:0016020">
    <property type="term" value="C:membrane"/>
    <property type="evidence" value="ECO:0007669"/>
    <property type="project" value="UniProtKB-SubCell"/>
</dbReference>
<feature type="transmembrane region" description="Helical" evidence="5">
    <location>
        <begin position="240"/>
        <end position="258"/>
    </location>
</feature>
<dbReference type="AlphaFoldDB" id="A0A238V9G5"/>
<feature type="transmembrane region" description="Helical" evidence="5">
    <location>
        <begin position="278"/>
        <end position="297"/>
    </location>
</feature>
<gene>
    <name evidence="6" type="ORF">SAMN06269173_101316</name>
</gene>
<keyword evidence="7" id="KW-1185">Reference proteome</keyword>
<comment type="subcellular location">
    <subcellularLocation>
        <location evidence="1">Membrane</location>
        <topology evidence="1">Multi-pass membrane protein</topology>
    </subcellularLocation>
</comment>